<feature type="binding site" evidence="9">
    <location>
        <position position="13"/>
    </location>
    <ligand>
        <name>UTP</name>
        <dbReference type="ChEBI" id="CHEBI:46398"/>
    </ligand>
</feature>
<feature type="binding site" evidence="9">
    <location>
        <begin position="146"/>
        <end position="148"/>
    </location>
    <ligand>
        <name>CTP</name>
        <dbReference type="ChEBI" id="CHEBI:37563"/>
        <note>allosteric inhibitor</note>
    </ligand>
</feature>
<comment type="activity regulation">
    <text evidence="9">Allosterically activated by GTP, when glutamine is the substrate; GTP has no effect on the reaction when ammonia is the substrate. The allosteric effector GTP functions by stabilizing the protein conformation that binds the tetrahedral intermediate(s) formed during glutamine hydrolysis. Inhibited by the product CTP, via allosteric rather than competitive inhibition.</text>
</comment>
<name>A0ABV8MLL1_9NEIS</name>
<keyword evidence="7 9" id="KW-0665">Pyrimidine biosynthesis</keyword>
<feature type="binding site" evidence="9">
    <location>
        <begin position="14"/>
        <end position="19"/>
    </location>
    <ligand>
        <name>ATP</name>
        <dbReference type="ChEBI" id="CHEBI:30616"/>
    </ligand>
</feature>
<sequence length="550" mass="61265">MTKFIFVTGGVVSSLGKGIAAASLAAILESRGLKVTMMKLDPYINVDPGTMSPFQHGEVFVTEDGAETDLDLGHYERFIHAKMSRRNNFTTGQIYESVIKKERRGDYLGKTVQVIPHITDEIKLFLNQGAGDAELAVVEIGGTVGDIESLPFLESIRQMGVELGRENTCFVHLSYVPYIAAAGEIKTKPTQHSVKELREIGIQPDVLICRADRIVPDEEKKKIALFTNVSERAVVSCPDMDSIYKIPRVLSEQHIDDIICQQLRLDLPPANLKLWDDIVEAIENPSQTVNIAMVGKYVDLTESYKSLIEALKHAGIHTRSDVKIHYIDSEELETGHLEQLDRMDAILVPGGFGKRGVEGKIRAVRYAREHDIPYLGICLGMQLALIEYARDKADMAGANSTEFDPETPYPVVALIDEWINQDGRIEVRDENSNLGGTMRLGSQDCDLVPGSLAASIYGSERIVERHRHRYEVNNHYLPRLEAAGLKVSGRSTDPNHLCETVELPGHRWFFGCQFHPEFTSTPRDGHPLFRAYIEAAIAYARDHGRSGLAC</sequence>
<keyword evidence="4 9" id="KW-0547">Nucleotide-binding</keyword>
<comment type="similarity">
    <text evidence="2 9">Belongs to the CTP synthase family.</text>
</comment>
<dbReference type="Gene3D" id="3.40.50.880">
    <property type="match status" value="1"/>
</dbReference>
<dbReference type="HAMAP" id="MF_01227">
    <property type="entry name" value="PyrG"/>
    <property type="match status" value="1"/>
</dbReference>
<keyword evidence="6 9" id="KW-0315">Glutamine amidotransferase</keyword>
<evidence type="ECO:0000256" key="3">
    <source>
        <dbReference type="ARBA" id="ARBA00022598"/>
    </source>
</evidence>
<accession>A0ABV8MLL1</accession>
<feature type="active site" evidence="9">
    <location>
        <position position="517"/>
    </location>
</feature>
<dbReference type="InterPro" id="IPR004468">
    <property type="entry name" value="CTP_synthase"/>
</dbReference>
<evidence type="ECO:0000256" key="9">
    <source>
        <dbReference type="HAMAP-Rule" id="MF_01227"/>
    </source>
</evidence>
<reference evidence="13" key="1">
    <citation type="journal article" date="2019" name="Int. J. Syst. Evol. Microbiol.">
        <title>The Global Catalogue of Microorganisms (GCM) 10K type strain sequencing project: providing services to taxonomists for standard genome sequencing and annotation.</title>
        <authorList>
            <consortium name="The Broad Institute Genomics Platform"/>
            <consortium name="The Broad Institute Genome Sequencing Center for Infectious Disease"/>
            <person name="Wu L."/>
            <person name="Ma J."/>
        </authorList>
    </citation>
    <scope>NUCLEOTIDE SEQUENCE [LARGE SCALE GENOMIC DNA]</scope>
    <source>
        <strain evidence="13">LMG 29894</strain>
    </source>
</reference>
<feature type="binding site" evidence="9">
    <location>
        <position position="71"/>
    </location>
    <ligand>
        <name>Mg(2+)</name>
        <dbReference type="ChEBI" id="CHEBI:18420"/>
    </ligand>
</feature>
<evidence type="ECO:0000256" key="1">
    <source>
        <dbReference type="ARBA" id="ARBA00005171"/>
    </source>
</evidence>
<keyword evidence="9" id="KW-0479">Metal-binding</keyword>
<feature type="active site" evidence="9">
    <location>
        <position position="515"/>
    </location>
</feature>
<dbReference type="InterPro" id="IPR033828">
    <property type="entry name" value="GATase1_CTP_Synthase"/>
</dbReference>
<dbReference type="CDD" id="cd03113">
    <property type="entry name" value="CTPS_N"/>
    <property type="match status" value="1"/>
</dbReference>
<dbReference type="InterPro" id="IPR029062">
    <property type="entry name" value="Class_I_gatase-like"/>
</dbReference>
<feature type="binding site" evidence="9">
    <location>
        <begin position="186"/>
        <end position="191"/>
    </location>
    <ligand>
        <name>CTP</name>
        <dbReference type="ChEBI" id="CHEBI:37563"/>
        <note>allosteric inhibitor</note>
    </ligand>
</feature>
<dbReference type="Gene3D" id="3.40.50.300">
    <property type="entry name" value="P-loop containing nucleotide triphosphate hydrolases"/>
    <property type="match status" value="1"/>
</dbReference>
<feature type="binding site" evidence="9">
    <location>
        <position position="71"/>
    </location>
    <ligand>
        <name>ATP</name>
        <dbReference type="ChEBI" id="CHEBI:30616"/>
    </ligand>
</feature>
<feature type="binding site" evidence="9">
    <location>
        <begin position="186"/>
        <end position="191"/>
    </location>
    <ligand>
        <name>UTP</name>
        <dbReference type="ChEBI" id="CHEBI:46398"/>
    </ligand>
</feature>
<dbReference type="InterPro" id="IPR017926">
    <property type="entry name" value="GATASE"/>
</dbReference>
<comment type="function">
    <text evidence="9">Catalyzes the ATP-dependent amination of UTP to CTP with either L-glutamine or ammonia as the source of nitrogen. Regulates intracellular CTP levels through interactions with the four ribonucleotide triphosphates.</text>
</comment>
<keyword evidence="5 9" id="KW-0067">ATP-binding</keyword>
<feature type="binding site" evidence="9">
    <location>
        <position position="222"/>
    </location>
    <ligand>
        <name>UTP</name>
        <dbReference type="ChEBI" id="CHEBI:46398"/>
    </ligand>
</feature>
<dbReference type="EC" id="6.3.4.2" evidence="9"/>
<evidence type="ECO:0000256" key="6">
    <source>
        <dbReference type="ARBA" id="ARBA00022962"/>
    </source>
</evidence>
<evidence type="ECO:0000256" key="8">
    <source>
        <dbReference type="ARBA" id="ARBA00047781"/>
    </source>
</evidence>
<dbReference type="InterPro" id="IPR017456">
    <property type="entry name" value="CTP_synthase_N"/>
</dbReference>
<dbReference type="NCBIfam" id="TIGR00337">
    <property type="entry name" value="PyrG"/>
    <property type="match status" value="1"/>
</dbReference>
<dbReference type="SUPFAM" id="SSF52317">
    <property type="entry name" value="Class I glutamine amidotransferase-like"/>
    <property type="match status" value="1"/>
</dbReference>
<gene>
    <name evidence="9" type="primary">pyrG</name>
    <name evidence="12" type="ORF">ACFOW7_02370</name>
</gene>
<feature type="domain" description="Glutamine amidotransferase" evidence="10">
    <location>
        <begin position="301"/>
        <end position="534"/>
    </location>
</feature>
<dbReference type="EMBL" id="JBHSBU010000001">
    <property type="protein sequence ID" value="MFC4158196.1"/>
    <property type="molecule type" value="Genomic_DNA"/>
</dbReference>
<comment type="catalytic activity">
    <reaction evidence="9">
        <text>UTP + NH4(+) + ATP = CTP + ADP + phosphate + 2 H(+)</text>
        <dbReference type="Rhea" id="RHEA:16597"/>
        <dbReference type="ChEBI" id="CHEBI:15378"/>
        <dbReference type="ChEBI" id="CHEBI:28938"/>
        <dbReference type="ChEBI" id="CHEBI:30616"/>
        <dbReference type="ChEBI" id="CHEBI:37563"/>
        <dbReference type="ChEBI" id="CHEBI:43474"/>
        <dbReference type="ChEBI" id="CHEBI:46398"/>
        <dbReference type="ChEBI" id="CHEBI:456216"/>
    </reaction>
</comment>
<comment type="subunit">
    <text evidence="9">Homotetramer.</text>
</comment>
<keyword evidence="13" id="KW-1185">Reference proteome</keyword>
<keyword evidence="3 9" id="KW-0436">Ligase</keyword>
<evidence type="ECO:0000256" key="5">
    <source>
        <dbReference type="ARBA" id="ARBA00022840"/>
    </source>
</evidence>
<dbReference type="PANTHER" id="PTHR11550:SF0">
    <property type="entry name" value="CTP SYNTHASE-RELATED"/>
    <property type="match status" value="1"/>
</dbReference>
<evidence type="ECO:0000259" key="10">
    <source>
        <dbReference type="Pfam" id="PF00117"/>
    </source>
</evidence>
<dbReference type="PROSITE" id="PS51273">
    <property type="entry name" value="GATASE_TYPE_1"/>
    <property type="match status" value="1"/>
</dbReference>
<evidence type="ECO:0000313" key="12">
    <source>
        <dbReference type="EMBL" id="MFC4158196.1"/>
    </source>
</evidence>
<comment type="caution">
    <text evidence="9">Lacks conserved residue(s) required for the propagation of feature annotation.</text>
</comment>
<dbReference type="PANTHER" id="PTHR11550">
    <property type="entry name" value="CTP SYNTHASE"/>
    <property type="match status" value="1"/>
</dbReference>
<proteinExistence type="inferred from homology"/>
<dbReference type="SUPFAM" id="SSF52540">
    <property type="entry name" value="P-loop containing nucleoside triphosphate hydrolases"/>
    <property type="match status" value="1"/>
</dbReference>
<dbReference type="InterPro" id="IPR027417">
    <property type="entry name" value="P-loop_NTPase"/>
</dbReference>
<dbReference type="GO" id="GO:0003883">
    <property type="term" value="F:CTP synthase activity"/>
    <property type="evidence" value="ECO:0007669"/>
    <property type="project" value="UniProtKB-EC"/>
</dbReference>
<dbReference type="Pfam" id="PF00117">
    <property type="entry name" value="GATase"/>
    <property type="match status" value="1"/>
</dbReference>
<comment type="caution">
    <text evidence="12">The sequence shown here is derived from an EMBL/GenBank/DDBJ whole genome shotgun (WGS) entry which is preliminary data.</text>
</comment>
<protein>
    <recommendedName>
        <fullName evidence="9">CTP synthase</fullName>
        <ecNumber evidence="9">6.3.4.2</ecNumber>
    </recommendedName>
    <alternativeName>
        <fullName evidence="9">Cytidine 5'-triphosphate synthase</fullName>
    </alternativeName>
    <alternativeName>
        <fullName evidence="9">Cytidine triphosphate synthetase</fullName>
        <shortName evidence="9">CTP synthetase</shortName>
        <shortName evidence="9">CTPS</shortName>
    </alternativeName>
    <alternativeName>
        <fullName evidence="9">UTP--ammonia ligase</fullName>
    </alternativeName>
</protein>
<feature type="active site" description="Nucleophile; for glutamine hydrolysis" evidence="9">
    <location>
        <position position="378"/>
    </location>
</feature>
<feature type="binding site" evidence="9">
    <location>
        <position position="139"/>
    </location>
    <ligand>
        <name>Mg(2+)</name>
        <dbReference type="ChEBI" id="CHEBI:18420"/>
    </ligand>
</feature>
<evidence type="ECO:0000313" key="13">
    <source>
        <dbReference type="Proteomes" id="UP001595791"/>
    </source>
</evidence>
<feature type="binding site" evidence="9">
    <location>
        <begin position="379"/>
        <end position="382"/>
    </location>
    <ligand>
        <name>L-glutamine</name>
        <dbReference type="ChEBI" id="CHEBI:58359"/>
    </ligand>
</feature>
<dbReference type="Pfam" id="PF06418">
    <property type="entry name" value="CTP_synth_N"/>
    <property type="match status" value="1"/>
</dbReference>
<dbReference type="CDD" id="cd01746">
    <property type="entry name" value="GATase1_CTP_Synthase"/>
    <property type="match status" value="1"/>
</dbReference>
<evidence type="ECO:0000256" key="4">
    <source>
        <dbReference type="ARBA" id="ARBA00022741"/>
    </source>
</evidence>
<organism evidence="12 13">
    <name type="scientific">Chitinimonas lacunae</name>
    <dbReference type="NCBI Taxonomy" id="1963018"/>
    <lineage>
        <taxon>Bacteria</taxon>
        <taxon>Pseudomonadati</taxon>
        <taxon>Pseudomonadota</taxon>
        <taxon>Betaproteobacteria</taxon>
        <taxon>Neisseriales</taxon>
        <taxon>Chitinibacteraceae</taxon>
        <taxon>Chitinimonas</taxon>
    </lineage>
</organism>
<evidence type="ECO:0000256" key="2">
    <source>
        <dbReference type="ARBA" id="ARBA00007533"/>
    </source>
</evidence>
<dbReference type="RefSeq" id="WP_378160610.1">
    <property type="nucleotide sequence ID" value="NZ_JBHSBU010000001.1"/>
</dbReference>
<feature type="binding site" evidence="9">
    <location>
        <position position="402"/>
    </location>
    <ligand>
        <name>L-glutamine</name>
        <dbReference type="ChEBI" id="CHEBI:58359"/>
    </ligand>
</feature>
<feature type="domain" description="CTP synthase N-terminal" evidence="11">
    <location>
        <begin position="3"/>
        <end position="265"/>
    </location>
</feature>
<evidence type="ECO:0000256" key="7">
    <source>
        <dbReference type="ARBA" id="ARBA00022975"/>
    </source>
</evidence>
<feature type="binding site" evidence="9">
    <location>
        <position position="469"/>
    </location>
    <ligand>
        <name>L-glutamine</name>
        <dbReference type="ChEBI" id="CHEBI:58359"/>
    </ligand>
</feature>
<keyword evidence="9" id="KW-0460">Magnesium</keyword>
<comment type="pathway">
    <text evidence="1 9">Pyrimidine metabolism; CTP biosynthesis via de novo pathway; CTP from UDP: step 2/2.</text>
</comment>
<feature type="binding site" evidence="9">
    <location>
        <position position="13"/>
    </location>
    <ligand>
        <name>CTP</name>
        <dbReference type="ChEBI" id="CHEBI:37563"/>
        <note>allosteric inhibitor</note>
    </ligand>
</feature>
<feature type="region of interest" description="Amidoligase domain" evidence="9">
    <location>
        <begin position="1"/>
        <end position="265"/>
    </location>
</feature>
<comment type="catalytic activity">
    <reaction evidence="8 9">
        <text>UTP + L-glutamine + ATP + H2O = CTP + L-glutamate + ADP + phosphate + 2 H(+)</text>
        <dbReference type="Rhea" id="RHEA:26426"/>
        <dbReference type="ChEBI" id="CHEBI:15377"/>
        <dbReference type="ChEBI" id="CHEBI:15378"/>
        <dbReference type="ChEBI" id="CHEBI:29985"/>
        <dbReference type="ChEBI" id="CHEBI:30616"/>
        <dbReference type="ChEBI" id="CHEBI:37563"/>
        <dbReference type="ChEBI" id="CHEBI:43474"/>
        <dbReference type="ChEBI" id="CHEBI:46398"/>
        <dbReference type="ChEBI" id="CHEBI:58359"/>
        <dbReference type="ChEBI" id="CHEBI:456216"/>
        <dbReference type="EC" id="6.3.4.2"/>
    </reaction>
</comment>
<evidence type="ECO:0000259" key="11">
    <source>
        <dbReference type="Pfam" id="PF06418"/>
    </source>
</evidence>
<feature type="binding site" evidence="9">
    <location>
        <position position="222"/>
    </location>
    <ligand>
        <name>CTP</name>
        <dbReference type="ChEBI" id="CHEBI:37563"/>
        <note>allosteric inhibitor</note>
    </ligand>
</feature>
<dbReference type="NCBIfam" id="NF003792">
    <property type="entry name" value="PRK05380.1"/>
    <property type="match status" value="1"/>
</dbReference>
<dbReference type="Proteomes" id="UP001595791">
    <property type="component" value="Unassembled WGS sequence"/>
</dbReference>
<comment type="miscellaneous">
    <text evidence="9">CTPSs have evolved a hybrid strategy for distinguishing between UTP and CTP. The overlapping regions of the product feedback inhibitory and substrate sites recognize a common feature in both compounds, the triphosphate moiety. To differentiate isosteric substrate and product pyrimidine rings, an additional pocket far from the expected kinase/ligase catalytic site, specifically recognizes the cytosine and ribose portions of the product inhibitor.</text>
</comment>
<feature type="binding site" evidence="9">
    <location>
        <position position="351"/>
    </location>
    <ligand>
        <name>L-glutamine</name>
        <dbReference type="ChEBI" id="CHEBI:58359"/>
    </ligand>
</feature>
<comment type="catalytic activity">
    <reaction evidence="9">
        <text>L-glutamine + H2O = L-glutamate + NH4(+)</text>
        <dbReference type="Rhea" id="RHEA:15889"/>
        <dbReference type="ChEBI" id="CHEBI:15377"/>
        <dbReference type="ChEBI" id="CHEBI:28938"/>
        <dbReference type="ChEBI" id="CHEBI:29985"/>
        <dbReference type="ChEBI" id="CHEBI:58359"/>
    </reaction>
</comment>